<dbReference type="AlphaFoldDB" id="A0A2L0F827"/>
<sequence>MKKPTATGKEPDVVDPSEWAHARAELLAAEKAATRAQDAVAAQRRRLPMVRFRSDYAFATPRGTVSLLDLFGENSQLLLYQFMDTGPNHICPGCTWFTDGIPANGLARLAQAGASWATVSDMPLEQMQRVWEHQHWMHIPFASSRGTTFSADCGAGGNFLLSVFLRNADGVYRTYTTTQRGVDRLVFANSMRDLLPYGRQEEWEDSPPGYPQHPTWWVQDLPHPYDNQ</sequence>
<accession>A0A2L0F827</accession>
<dbReference type="EMBL" id="CP012673">
    <property type="protein sequence ID" value="AUX47641.1"/>
    <property type="molecule type" value="Genomic_DNA"/>
</dbReference>
<dbReference type="Proteomes" id="UP000238348">
    <property type="component" value="Chromosome"/>
</dbReference>
<name>A0A2L0F827_SORCE</name>
<organism evidence="1 2">
    <name type="scientific">Sorangium cellulosum</name>
    <name type="common">Polyangium cellulosum</name>
    <dbReference type="NCBI Taxonomy" id="56"/>
    <lineage>
        <taxon>Bacteria</taxon>
        <taxon>Pseudomonadati</taxon>
        <taxon>Myxococcota</taxon>
        <taxon>Polyangia</taxon>
        <taxon>Polyangiales</taxon>
        <taxon>Polyangiaceae</taxon>
        <taxon>Sorangium</taxon>
    </lineage>
</organism>
<evidence type="ECO:0008006" key="3">
    <source>
        <dbReference type="Google" id="ProtNLM"/>
    </source>
</evidence>
<protein>
    <recommendedName>
        <fullName evidence="3">Thioredoxin</fullName>
    </recommendedName>
</protein>
<dbReference type="RefSeq" id="WP_104985626.1">
    <property type="nucleotide sequence ID" value="NZ_CP012673.1"/>
</dbReference>
<evidence type="ECO:0000313" key="2">
    <source>
        <dbReference type="Proteomes" id="UP000238348"/>
    </source>
</evidence>
<proteinExistence type="predicted"/>
<dbReference type="Pfam" id="PF05988">
    <property type="entry name" value="DUF899"/>
    <property type="match status" value="1"/>
</dbReference>
<evidence type="ECO:0000313" key="1">
    <source>
        <dbReference type="EMBL" id="AUX47641.1"/>
    </source>
</evidence>
<gene>
    <name evidence="1" type="ORF">SOCE26_091630</name>
</gene>
<dbReference type="OrthoDB" id="574359at2"/>
<reference evidence="1 2" key="1">
    <citation type="submission" date="2015-09" db="EMBL/GenBank/DDBJ databases">
        <title>Sorangium comparison.</title>
        <authorList>
            <person name="Zaburannyi N."/>
            <person name="Bunk B."/>
            <person name="Overmann J."/>
            <person name="Mueller R."/>
        </authorList>
    </citation>
    <scope>NUCLEOTIDE SEQUENCE [LARGE SCALE GENOMIC DNA]</scope>
    <source>
        <strain evidence="1 2">So ce26</strain>
    </source>
</reference>
<dbReference type="InterPro" id="IPR010296">
    <property type="entry name" value="DUF899_thioredox"/>
</dbReference>